<keyword evidence="1" id="KW-1133">Transmembrane helix</keyword>
<feature type="transmembrane region" description="Helical" evidence="1">
    <location>
        <begin position="91"/>
        <end position="110"/>
    </location>
</feature>
<evidence type="ECO:0000256" key="1">
    <source>
        <dbReference type="SAM" id="Phobius"/>
    </source>
</evidence>
<evidence type="ECO:0000313" key="2">
    <source>
        <dbReference type="EMBL" id="NOT32940.1"/>
    </source>
</evidence>
<dbReference type="EMBL" id="JABFRW010000023">
    <property type="protein sequence ID" value="NOT32940.1"/>
    <property type="molecule type" value="Genomic_DNA"/>
</dbReference>
<protein>
    <submittedName>
        <fullName evidence="2">Signal peptidase I</fullName>
    </submittedName>
</protein>
<dbReference type="InterPro" id="IPR043739">
    <property type="entry name" value="DUF5684"/>
</dbReference>
<organism evidence="2 3">
    <name type="scientific">Eiseniibacteriota bacterium</name>
    <dbReference type="NCBI Taxonomy" id="2212470"/>
    <lineage>
        <taxon>Bacteria</taxon>
        <taxon>Candidatus Eiseniibacteriota</taxon>
    </lineage>
</organism>
<dbReference type="Pfam" id="PF18936">
    <property type="entry name" value="DUF5684"/>
    <property type="match status" value="1"/>
</dbReference>
<gene>
    <name evidence="2" type="ORF">HOP12_02085</name>
</gene>
<name>A0A849SND9_UNCEI</name>
<feature type="transmembrane region" description="Helical" evidence="1">
    <location>
        <begin position="38"/>
        <end position="56"/>
    </location>
</feature>
<accession>A0A849SND9</accession>
<feature type="transmembrane region" description="Helical" evidence="1">
    <location>
        <begin position="12"/>
        <end position="31"/>
    </location>
</feature>
<feature type="transmembrane region" description="Helical" evidence="1">
    <location>
        <begin position="62"/>
        <end position="84"/>
    </location>
</feature>
<dbReference type="Proteomes" id="UP000580839">
    <property type="component" value="Unassembled WGS sequence"/>
</dbReference>
<dbReference type="AlphaFoldDB" id="A0A849SND9"/>
<sequence>MDTGTGLGMGMGFFSTMLGLCALMITSNWIVFEKAGQAGWKALIPIYGAVVFMRILERPWWWVLWLCVPLLNLIPACIVCLDLARKFGKSAGWAVGLALLPFVFLPMLAFTDARYVGPRGSPQRPFARAA</sequence>
<reference evidence="2 3" key="1">
    <citation type="submission" date="2020-04" db="EMBL/GenBank/DDBJ databases">
        <title>Metagenomic profiling of ammonia- and methane-oxidizing microorganisms in a Dutch drinking water treatment plant.</title>
        <authorList>
            <person name="Poghosyan L."/>
            <person name="Leucker S."/>
        </authorList>
    </citation>
    <scope>NUCLEOTIDE SEQUENCE [LARGE SCALE GENOMIC DNA]</scope>
    <source>
        <strain evidence="2">S-RSF-IL-03</strain>
    </source>
</reference>
<keyword evidence="1" id="KW-0812">Transmembrane</keyword>
<comment type="caution">
    <text evidence="2">The sequence shown here is derived from an EMBL/GenBank/DDBJ whole genome shotgun (WGS) entry which is preliminary data.</text>
</comment>
<keyword evidence="1" id="KW-0472">Membrane</keyword>
<evidence type="ECO:0000313" key="3">
    <source>
        <dbReference type="Proteomes" id="UP000580839"/>
    </source>
</evidence>
<proteinExistence type="predicted"/>